<organism evidence="3 4">
    <name type="scientific">Candidatus Kaiserbacteria bacterium RIFCSPHIGHO2_02_FULL_55_25</name>
    <dbReference type="NCBI Taxonomy" id="1798498"/>
    <lineage>
        <taxon>Bacteria</taxon>
        <taxon>Candidatus Kaiseribacteriota</taxon>
    </lineage>
</organism>
<feature type="domain" description="Transposase IS116/IS110/IS902 C-terminal" evidence="2">
    <location>
        <begin position="242"/>
        <end position="313"/>
    </location>
</feature>
<dbReference type="EMBL" id="MFLL01000018">
    <property type="protein sequence ID" value="OGG69158.1"/>
    <property type="molecule type" value="Genomic_DNA"/>
</dbReference>
<dbReference type="Pfam" id="PF02371">
    <property type="entry name" value="Transposase_20"/>
    <property type="match status" value="1"/>
</dbReference>
<dbReference type="Proteomes" id="UP000176914">
    <property type="component" value="Unassembled WGS sequence"/>
</dbReference>
<dbReference type="InterPro" id="IPR003346">
    <property type="entry name" value="Transposase_20"/>
</dbReference>
<dbReference type="GO" id="GO:0006313">
    <property type="term" value="P:DNA transposition"/>
    <property type="evidence" value="ECO:0007669"/>
    <property type="project" value="InterPro"/>
</dbReference>
<evidence type="ECO:0000256" key="1">
    <source>
        <dbReference type="SAM" id="MobiDB-lite"/>
    </source>
</evidence>
<evidence type="ECO:0000259" key="2">
    <source>
        <dbReference type="Pfam" id="PF02371"/>
    </source>
</evidence>
<accession>A0A1F6E661</accession>
<evidence type="ECO:0000313" key="3">
    <source>
        <dbReference type="EMBL" id="OGG69158.1"/>
    </source>
</evidence>
<evidence type="ECO:0000313" key="4">
    <source>
        <dbReference type="Proteomes" id="UP000176914"/>
    </source>
</evidence>
<protein>
    <recommendedName>
        <fullName evidence="2">Transposase IS116/IS110/IS902 C-terminal domain-containing protein</fullName>
    </recommendedName>
</protein>
<dbReference type="AlphaFoldDB" id="A0A1F6E661"/>
<comment type="caution">
    <text evidence="3">The sequence shown here is derived from an EMBL/GenBank/DDBJ whole genome shotgun (WGS) entry which is preliminary data.</text>
</comment>
<proteinExistence type="predicted"/>
<reference evidence="3 4" key="1">
    <citation type="journal article" date="2016" name="Nat. Commun.">
        <title>Thousands of microbial genomes shed light on interconnected biogeochemical processes in an aquifer system.</title>
        <authorList>
            <person name="Anantharaman K."/>
            <person name="Brown C.T."/>
            <person name="Hug L.A."/>
            <person name="Sharon I."/>
            <person name="Castelle C.J."/>
            <person name="Probst A.J."/>
            <person name="Thomas B.C."/>
            <person name="Singh A."/>
            <person name="Wilkins M.J."/>
            <person name="Karaoz U."/>
            <person name="Brodie E.L."/>
            <person name="Williams K.H."/>
            <person name="Hubbard S.S."/>
            <person name="Banfield J.F."/>
        </authorList>
    </citation>
    <scope>NUCLEOTIDE SEQUENCE [LARGE SCALE GENOMIC DNA]</scope>
</reference>
<gene>
    <name evidence="3" type="ORF">A3C20_03430</name>
</gene>
<dbReference type="GO" id="GO:0004803">
    <property type="term" value="F:transposase activity"/>
    <property type="evidence" value="ECO:0007669"/>
    <property type="project" value="InterPro"/>
</dbReference>
<sequence>MRFIGIQHRVKLSADEELRPTRVAIIEGDKVQQLELATEQDELDFVLGTLNGAEGLHQGDTIAMVLGGSGDYLAYALARQAEKVGGSVMRIPSFLLKRERGAQEATPVRFGEPETKPKKRGRKKEKTAEDDILLARLALRKPQLFYPLAARDQDLILVRERWRALWEAMQARMACNLRLRQYFIGRLFTQPEGLFPEGGIEKAFDAAKTSDTILSALEEEEKRREKELEKALKGFALYEQVFRPVEGLGTKIGARLIAAIVDIRRFETDAQLKAFCGVHVLPDGRFPRQRTGEVANWHGDARQALVLFAEQANRRPDSYWGKYLRQMKANLRAKHPVPINVEVSDKENGGTKMVTRYSDGHIHAMAEWRTATRFVEWLHKRWWRFERGEALEQPERQAA</sequence>
<dbReference type="GO" id="GO:0003677">
    <property type="term" value="F:DNA binding"/>
    <property type="evidence" value="ECO:0007669"/>
    <property type="project" value="InterPro"/>
</dbReference>
<name>A0A1F6E661_9BACT</name>
<feature type="region of interest" description="Disordered" evidence="1">
    <location>
        <begin position="105"/>
        <end position="127"/>
    </location>
</feature>